<evidence type="ECO:0000256" key="1">
    <source>
        <dbReference type="SAM" id="SignalP"/>
    </source>
</evidence>
<feature type="chain" id="PRO_5040718265" description="YD repeat-containing protein" evidence="1">
    <location>
        <begin position="26"/>
        <end position="371"/>
    </location>
</feature>
<proteinExistence type="predicted"/>
<feature type="signal peptide" evidence="1">
    <location>
        <begin position="1"/>
        <end position="25"/>
    </location>
</feature>
<dbReference type="AlphaFoldDB" id="A0A9X3XG35"/>
<evidence type="ECO:0000313" key="2">
    <source>
        <dbReference type="EMBL" id="MDC3988770.1"/>
    </source>
</evidence>
<keyword evidence="3" id="KW-1185">Reference proteome</keyword>
<name>A0A9X3XG35_9BACT</name>
<organism evidence="2 3">
    <name type="scientific">Polyangium jinanense</name>
    <dbReference type="NCBI Taxonomy" id="2829994"/>
    <lineage>
        <taxon>Bacteria</taxon>
        <taxon>Pseudomonadati</taxon>
        <taxon>Myxococcota</taxon>
        <taxon>Polyangia</taxon>
        <taxon>Polyangiales</taxon>
        <taxon>Polyangiaceae</taxon>
        <taxon>Polyangium</taxon>
    </lineage>
</organism>
<reference evidence="2 3" key="1">
    <citation type="submission" date="2021-04" db="EMBL/GenBank/DDBJ databases">
        <title>Genome analysis of Polyangium sp.</title>
        <authorList>
            <person name="Li Y."/>
            <person name="Wang J."/>
        </authorList>
    </citation>
    <scope>NUCLEOTIDE SEQUENCE [LARGE SCALE GENOMIC DNA]</scope>
    <source>
        <strain evidence="2 3">SDU14</strain>
    </source>
</reference>
<dbReference type="Proteomes" id="UP001151081">
    <property type="component" value="Unassembled WGS sequence"/>
</dbReference>
<keyword evidence="1" id="KW-0732">Signal</keyword>
<protein>
    <recommendedName>
        <fullName evidence="4">YD repeat-containing protein</fullName>
    </recommendedName>
</protein>
<dbReference type="PROSITE" id="PS51257">
    <property type="entry name" value="PROKAR_LIPOPROTEIN"/>
    <property type="match status" value="1"/>
</dbReference>
<dbReference type="RefSeq" id="WP_272428919.1">
    <property type="nucleotide sequence ID" value="NZ_JAGTJJ010000082.1"/>
</dbReference>
<dbReference type="EMBL" id="JAGTJJ010000082">
    <property type="protein sequence ID" value="MDC3988770.1"/>
    <property type="molecule type" value="Genomic_DNA"/>
</dbReference>
<evidence type="ECO:0008006" key="4">
    <source>
        <dbReference type="Google" id="ProtNLM"/>
    </source>
</evidence>
<comment type="caution">
    <text evidence="2">The sequence shown here is derived from an EMBL/GenBank/DDBJ whole genome shotgun (WGS) entry which is preliminary data.</text>
</comment>
<evidence type="ECO:0000313" key="3">
    <source>
        <dbReference type="Proteomes" id="UP001151081"/>
    </source>
</evidence>
<sequence length="371" mass="42640">MLRPRILAFSPLALTLLGCGGPATTDSPVEGVENDDVPGAVCTNRIDYRLDDDDRMSAVYHYDEAGRVLQYAERTAEGKRVFLVKRGYDAKGRRVTQTVEDDRLGAPHREMTWEWDDQDRVVRTTYVASKPEGDTRSESRFFFDAAGKPERDEFWTDGVLSNVTRYRYFDGEPFVLEVGRDNDADDTEEYFFRQSYAGQWLVKAESVYMNGEQIVTEDYSYDDLTAGHVSRRDFDADGDGQLDYVDRIFWNESGLIARVEYDTKGDGVLDQSVDFEYDAGRLVRRTWDVFDQGTQKFITDVTWSGARLTRVARRDAPTGQAIETWIFTHGCAGELPMDVPIAPIQGFRYELQTYPFVLRYEDRWSPFPEML</sequence>
<gene>
    <name evidence="2" type="ORF">KEG57_50360</name>
</gene>
<dbReference type="Gene3D" id="2.180.10.10">
    <property type="entry name" value="RHS repeat-associated core"/>
    <property type="match status" value="1"/>
</dbReference>
<accession>A0A9X3XG35</accession>